<name>A0A455T2I7_9CHLR</name>
<feature type="transmembrane region" description="Helical" evidence="7">
    <location>
        <begin position="119"/>
        <end position="138"/>
    </location>
</feature>
<dbReference type="NCBIfam" id="TIGR02454">
    <property type="entry name" value="ECF_T_CbiQ"/>
    <property type="match status" value="1"/>
</dbReference>
<dbReference type="GO" id="GO:0006824">
    <property type="term" value="P:cobalt ion transport"/>
    <property type="evidence" value="ECO:0007669"/>
    <property type="project" value="InterPro"/>
</dbReference>
<dbReference type="CDD" id="cd16914">
    <property type="entry name" value="EcfT"/>
    <property type="match status" value="1"/>
</dbReference>
<gene>
    <name evidence="8" type="ORF">KTA_17980</name>
</gene>
<keyword evidence="4 7" id="KW-1133">Transmembrane helix</keyword>
<evidence type="ECO:0000256" key="5">
    <source>
        <dbReference type="ARBA" id="ARBA00023136"/>
    </source>
</evidence>
<evidence type="ECO:0000256" key="7">
    <source>
        <dbReference type="SAM" id="Phobius"/>
    </source>
</evidence>
<feature type="transmembrane region" description="Helical" evidence="7">
    <location>
        <begin position="289"/>
        <end position="308"/>
    </location>
</feature>
<dbReference type="PANTHER" id="PTHR34857:SF2">
    <property type="entry name" value="SLL0384 PROTEIN"/>
    <property type="match status" value="1"/>
</dbReference>
<keyword evidence="2" id="KW-1003">Cell membrane</keyword>
<evidence type="ECO:0000256" key="6">
    <source>
        <dbReference type="SAM" id="MobiDB-lite"/>
    </source>
</evidence>
<sequence length="310" mass="34356">MSVGAGDQLREQTEASEGPGRLMRERQTRRQVRRQLGWVEQTLAGVTEAIERAVFTEEHARRPGWLQGLDPRVKLGMFVVTVLAASLSHSLLALLLLYGVLLLAARLSLLPFDFFVRRVWLGIPFFAGIVILPSIFFTSGGPRLFELVIGPLHLGPTLASLLGAAIFVMRVGDAVSLAVLLILTTRWADLLKSLQVLRVPQIFILLLSMTYRYIFLFLHTVNGFFEARKSRTVGLTSGGEQRAWIVTALVTLMNRSFQMSNEVYTAMCARGFTGTIRTYSDYRLRAGDVLALLGAALLAVGLFFLGRISI</sequence>
<feature type="transmembrane region" description="Helical" evidence="7">
    <location>
        <begin position="75"/>
        <end position="107"/>
    </location>
</feature>
<dbReference type="EMBL" id="AP019377">
    <property type="protein sequence ID" value="BBH93599.1"/>
    <property type="molecule type" value="Genomic_DNA"/>
</dbReference>
<dbReference type="PANTHER" id="PTHR34857">
    <property type="entry name" value="SLL0384 PROTEIN"/>
    <property type="match status" value="1"/>
</dbReference>
<protein>
    <submittedName>
        <fullName evidence="8">Cobalt ECF transporter T component CbiQ</fullName>
    </submittedName>
</protein>
<evidence type="ECO:0000256" key="3">
    <source>
        <dbReference type="ARBA" id="ARBA00022692"/>
    </source>
</evidence>
<dbReference type="GO" id="GO:0043190">
    <property type="term" value="C:ATP-binding cassette (ABC) transporter complex"/>
    <property type="evidence" value="ECO:0007669"/>
    <property type="project" value="InterPro"/>
</dbReference>
<comment type="subcellular location">
    <subcellularLocation>
        <location evidence="1">Cell membrane</location>
        <topology evidence="1">Multi-pass membrane protein</topology>
    </subcellularLocation>
</comment>
<dbReference type="InterPro" id="IPR003339">
    <property type="entry name" value="ABC/ECF_trnsptr_transmembrane"/>
</dbReference>
<accession>A0A455T2I7</accession>
<feature type="transmembrane region" description="Helical" evidence="7">
    <location>
        <begin position="158"/>
        <end position="183"/>
    </location>
</feature>
<dbReference type="AlphaFoldDB" id="A0A455T2I7"/>
<dbReference type="InterPro" id="IPR012809">
    <property type="entry name" value="ECF_CbiQ"/>
</dbReference>
<organism evidence="8">
    <name type="scientific">Thermogemmatispora argillosa</name>
    <dbReference type="NCBI Taxonomy" id="2045280"/>
    <lineage>
        <taxon>Bacteria</taxon>
        <taxon>Bacillati</taxon>
        <taxon>Chloroflexota</taxon>
        <taxon>Ktedonobacteria</taxon>
        <taxon>Thermogemmatisporales</taxon>
        <taxon>Thermogemmatisporaceae</taxon>
        <taxon>Thermogemmatispora</taxon>
    </lineage>
</organism>
<keyword evidence="5 7" id="KW-0472">Membrane</keyword>
<dbReference type="InterPro" id="IPR051611">
    <property type="entry name" value="ECF_transporter_component"/>
</dbReference>
<dbReference type="Pfam" id="PF02361">
    <property type="entry name" value="CbiQ"/>
    <property type="match status" value="1"/>
</dbReference>
<feature type="region of interest" description="Disordered" evidence="6">
    <location>
        <begin position="1"/>
        <end position="28"/>
    </location>
</feature>
<keyword evidence="3 7" id="KW-0812">Transmembrane</keyword>
<evidence type="ECO:0000256" key="4">
    <source>
        <dbReference type="ARBA" id="ARBA00022989"/>
    </source>
</evidence>
<evidence type="ECO:0000256" key="2">
    <source>
        <dbReference type="ARBA" id="ARBA00022475"/>
    </source>
</evidence>
<proteinExistence type="predicted"/>
<reference evidence="8" key="1">
    <citation type="submission" date="2018-12" db="EMBL/GenBank/DDBJ databases">
        <title>Novel natural products biosynthetic potential of the class Ktedonobacteria.</title>
        <authorList>
            <person name="Zheng Y."/>
            <person name="Saitou A."/>
            <person name="Wang C.M."/>
            <person name="Toyoda A."/>
            <person name="Minakuchi Y."/>
            <person name="Sekiguchi Y."/>
            <person name="Ueda K."/>
            <person name="Takano H."/>
            <person name="Sakai Y."/>
            <person name="Yokota A."/>
            <person name="Yabe S."/>
        </authorList>
    </citation>
    <scope>NUCLEOTIDE SEQUENCE</scope>
    <source>
        <strain evidence="8">A3-2</strain>
    </source>
</reference>
<evidence type="ECO:0000313" key="8">
    <source>
        <dbReference type="EMBL" id="BBH93599.1"/>
    </source>
</evidence>
<evidence type="ECO:0000256" key="1">
    <source>
        <dbReference type="ARBA" id="ARBA00004651"/>
    </source>
</evidence>
<feature type="transmembrane region" description="Helical" evidence="7">
    <location>
        <begin position="203"/>
        <end position="225"/>
    </location>
</feature>